<dbReference type="Proteomes" id="UP000829447">
    <property type="component" value="Linkage Group LG5"/>
</dbReference>
<sequence length="301" mass="32205">MSSVMQFLQSSVRSAHTPATSCQQSASHRNISAGAGTETLASADTALVERLAVKQSEGRKFGTHRHAHTSRTKLHRLRKRRGGPVRAVGDRRAPPSCGARSASTSPRRTRSQSCTSKLGTSAPTSTSVRAGSGVSRMARTFSRKSCMHCKKVSGSESERNDSASRSARCCSSSAERSWLISGSKVCMTASFRVSKSERISLRLCSSARSSLSKYSATRSTSREAICSAFFFAPSSASRQESTSAPFQLSTARCSSSKATFSRSYASSSAQNLCPLCSPVVAQKPQMSFRSVAQKMLRGCPL</sequence>
<comment type="caution">
    <text evidence="1">The sequence shown here is derived from an EMBL/GenBank/DDBJ whole genome shotgun (WGS) entry which is preliminary data.</text>
</comment>
<accession>A0ACC5WGH9</accession>
<gene>
    <name evidence="1" type="ORF">PGIGA_G00212800</name>
</gene>
<keyword evidence="2" id="KW-1185">Reference proteome</keyword>
<name>A0ACC5WGH9_PANGG</name>
<dbReference type="EMBL" id="CM040458">
    <property type="protein sequence ID" value="MCI4378167.1"/>
    <property type="molecule type" value="Genomic_DNA"/>
</dbReference>
<protein>
    <submittedName>
        <fullName evidence="1">Uncharacterized protein</fullName>
    </submittedName>
</protein>
<organism evidence="1 2">
    <name type="scientific">Pangasianodon gigas</name>
    <name type="common">Mekong giant catfish</name>
    <name type="synonym">Pangasius gigas</name>
    <dbReference type="NCBI Taxonomy" id="30993"/>
    <lineage>
        <taxon>Eukaryota</taxon>
        <taxon>Metazoa</taxon>
        <taxon>Chordata</taxon>
        <taxon>Craniata</taxon>
        <taxon>Vertebrata</taxon>
        <taxon>Euteleostomi</taxon>
        <taxon>Actinopterygii</taxon>
        <taxon>Neopterygii</taxon>
        <taxon>Teleostei</taxon>
        <taxon>Ostariophysi</taxon>
        <taxon>Siluriformes</taxon>
        <taxon>Pangasiidae</taxon>
        <taxon>Pangasianodon</taxon>
    </lineage>
</organism>
<proteinExistence type="predicted"/>
<evidence type="ECO:0000313" key="1">
    <source>
        <dbReference type="EMBL" id="MCI4378167.1"/>
    </source>
</evidence>
<evidence type="ECO:0000313" key="2">
    <source>
        <dbReference type="Proteomes" id="UP000829447"/>
    </source>
</evidence>
<reference evidence="1 2" key="1">
    <citation type="journal article" date="2022" name="bioRxiv">
        <title>An ancient truncated duplication of the anti-Mullerian hormone receptor type 2 gene is a potential conserved master sex determinant in the Pangasiidae catfish family.</title>
        <authorList>
            <person name="Wen M."/>
            <person name="Pan Q."/>
            <person name="Jouanno E."/>
            <person name="Montfort J."/>
            <person name="Zahm M."/>
            <person name="Cabau C."/>
            <person name="Klopp C."/>
            <person name="Iampietro C."/>
            <person name="Roques C."/>
            <person name="Bouchez O."/>
            <person name="Castinel A."/>
            <person name="Donnadieu C."/>
            <person name="Parrinello H."/>
            <person name="Poncet C."/>
            <person name="Belmonte E."/>
            <person name="Gautier V."/>
            <person name="Avarre J.-C."/>
            <person name="Dugue R."/>
            <person name="Gustiano R."/>
            <person name="Ha T.T.T."/>
            <person name="Campet M."/>
            <person name="Sriphairoj K."/>
            <person name="Ribolli J."/>
            <person name="de Almeida F.L."/>
            <person name="Desvignes T."/>
            <person name="Postlethwait J.H."/>
            <person name="Bucao C.F."/>
            <person name="Robinson-Rechavi M."/>
            <person name="Bobe J."/>
            <person name="Herpin A."/>
            <person name="Guiguen Y."/>
        </authorList>
    </citation>
    <scope>NUCLEOTIDE SEQUENCE [LARGE SCALE GENOMIC DNA]</scope>
    <source>
        <strain evidence="1">YG-Dec2019</strain>
    </source>
</reference>